<dbReference type="RefSeq" id="WP_162444864.1">
    <property type="nucleotide sequence ID" value="NZ_CP048222.1"/>
</dbReference>
<dbReference type="PANTHER" id="PTHR33751">
    <property type="entry name" value="CBB3-TYPE CYTOCHROME C OXIDASE SUBUNIT FIXP"/>
    <property type="match status" value="1"/>
</dbReference>
<evidence type="ECO:0000256" key="5">
    <source>
        <dbReference type="ARBA" id="ARBA00023004"/>
    </source>
</evidence>
<evidence type="ECO:0000256" key="8">
    <source>
        <dbReference type="SAM" id="MobiDB-lite"/>
    </source>
</evidence>
<keyword evidence="10" id="KW-0732">Signal</keyword>
<dbReference type="InterPro" id="IPR009056">
    <property type="entry name" value="Cyt_c-like_dom"/>
</dbReference>
<evidence type="ECO:0000256" key="9">
    <source>
        <dbReference type="SAM" id="Phobius"/>
    </source>
</evidence>
<dbReference type="PROSITE" id="PS51007">
    <property type="entry name" value="CYTC"/>
    <property type="match status" value="1"/>
</dbReference>
<dbReference type="Pfam" id="PF14715">
    <property type="entry name" value="FixP_N"/>
    <property type="match status" value="1"/>
</dbReference>
<evidence type="ECO:0000256" key="3">
    <source>
        <dbReference type="ARBA" id="ARBA00022723"/>
    </source>
</evidence>
<keyword evidence="4" id="KW-0249">Electron transport</keyword>
<feature type="region of interest" description="Disordered" evidence="8">
    <location>
        <begin position="276"/>
        <end position="304"/>
    </location>
</feature>
<sequence length="304" mass="33467">MNAFRISTFKKKALAGLILMFFLSQGLSAQGQYAADTQTIQLYVVAVMLIFVCVAVLITAIYTLQVMQFLLVKDSPETAIVQESLWSRIYKRYIAGDMTPVDPEKEKAIALSHSYDGIVELDNYMPPWLKYIFYGTIAFAIIYLVNFFSLGLVQTSEQEYMAEVQQAEIQIAEYRKANAAAIDENTAKVVKEEALLAQAKSIYEQNCKACHGGAGEGGVGPNLTDEYWIHGGDVKGVFKTIKYGIPQKGMIAWQQKLKPDEIQSVASYILSLQGTNPANAKEPQGEKLTSATNTSGPATLSVTD</sequence>
<dbReference type="InterPro" id="IPR008168">
    <property type="entry name" value="Cyt_C_IC"/>
</dbReference>
<organism evidence="12 13">
    <name type="scientific">Rhodocytophaga rosea</name>
    <dbReference type="NCBI Taxonomy" id="2704465"/>
    <lineage>
        <taxon>Bacteria</taxon>
        <taxon>Pseudomonadati</taxon>
        <taxon>Bacteroidota</taxon>
        <taxon>Cytophagia</taxon>
        <taxon>Cytophagales</taxon>
        <taxon>Rhodocytophagaceae</taxon>
        <taxon>Rhodocytophaga</taxon>
    </lineage>
</organism>
<evidence type="ECO:0000259" key="11">
    <source>
        <dbReference type="PROSITE" id="PS51007"/>
    </source>
</evidence>
<feature type="transmembrane region" description="Helical" evidence="9">
    <location>
        <begin position="39"/>
        <end position="64"/>
    </location>
</feature>
<dbReference type="PANTHER" id="PTHR33751:SF1">
    <property type="entry name" value="CBB3-TYPE CYTOCHROME C OXIDASE SUBUNIT FIXP"/>
    <property type="match status" value="1"/>
</dbReference>
<keyword evidence="3 6" id="KW-0479">Metal-binding</keyword>
<keyword evidence="13" id="KW-1185">Reference proteome</keyword>
<dbReference type="Proteomes" id="UP000480178">
    <property type="component" value="Chromosome"/>
</dbReference>
<reference evidence="12 13" key="1">
    <citation type="submission" date="2020-01" db="EMBL/GenBank/DDBJ databases">
        <authorList>
            <person name="Kim M.K."/>
        </authorList>
    </citation>
    <scope>NUCLEOTIDE SEQUENCE [LARGE SCALE GENOMIC DNA]</scope>
    <source>
        <strain evidence="12 13">172606-1</strain>
    </source>
</reference>
<dbReference type="InterPro" id="IPR036909">
    <property type="entry name" value="Cyt_c-like_dom_sf"/>
</dbReference>
<feature type="chain" id="PRO_5025370142" evidence="10">
    <location>
        <begin position="30"/>
        <end position="304"/>
    </location>
</feature>
<feature type="domain" description="Cytochrome c" evidence="11">
    <location>
        <begin position="194"/>
        <end position="273"/>
    </location>
</feature>
<keyword evidence="7" id="KW-0175">Coiled coil</keyword>
<name>A0A6C0GLA6_9BACT</name>
<dbReference type="AlphaFoldDB" id="A0A6C0GLA6"/>
<feature type="signal peptide" evidence="10">
    <location>
        <begin position="1"/>
        <end position="29"/>
    </location>
</feature>
<gene>
    <name evidence="12" type="ORF">GXP67_20515</name>
</gene>
<protein>
    <submittedName>
        <fullName evidence="12">C-type cytochrome</fullName>
    </submittedName>
</protein>
<dbReference type="PRINTS" id="PR00605">
    <property type="entry name" value="CYTCHROMECIC"/>
</dbReference>
<dbReference type="GO" id="GO:0005506">
    <property type="term" value="F:iron ion binding"/>
    <property type="evidence" value="ECO:0007669"/>
    <property type="project" value="InterPro"/>
</dbReference>
<evidence type="ECO:0000256" key="10">
    <source>
        <dbReference type="SAM" id="SignalP"/>
    </source>
</evidence>
<feature type="coiled-coil region" evidence="7">
    <location>
        <begin position="157"/>
        <end position="184"/>
    </location>
</feature>
<evidence type="ECO:0000256" key="1">
    <source>
        <dbReference type="ARBA" id="ARBA00022448"/>
    </source>
</evidence>
<evidence type="ECO:0000313" key="12">
    <source>
        <dbReference type="EMBL" id="QHT68861.1"/>
    </source>
</evidence>
<dbReference type="GO" id="GO:0020037">
    <property type="term" value="F:heme binding"/>
    <property type="evidence" value="ECO:0007669"/>
    <property type="project" value="InterPro"/>
</dbReference>
<dbReference type="InterPro" id="IPR032858">
    <property type="entry name" value="CcoP_N"/>
</dbReference>
<evidence type="ECO:0000313" key="13">
    <source>
        <dbReference type="Proteomes" id="UP000480178"/>
    </source>
</evidence>
<dbReference type="Gene3D" id="1.10.760.10">
    <property type="entry name" value="Cytochrome c-like domain"/>
    <property type="match status" value="1"/>
</dbReference>
<keyword evidence="1" id="KW-0813">Transport</keyword>
<accession>A0A6C0GLA6</accession>
<keyword evidence="9" id="KW-1133">Transmembrane helix</keyword>
<dbReference type="InterPro" id="IPR038414">
    <property type="entry name" value="CcoP_N_sf"/>
</dbReference>
<evidence type="ECO:0000256" key="4">
    <source>
        <dbReference type="ARBA" id="ARBA00022982"/>
    </source>
</evidence>
<dbReference type="GO" id="GO:0009055">
    <property type="term" value="F:electron transfer activity"/>
    <property type="evidence" value="ECO:0007669"/>
    <property type="project" value="InterPro"/>
</dbReference>
<dbReference type="Pfam" id="PF13442">
    <property type="entry name" value="Cytochrome_CBB3"/>
    <property type="match status" value="1"/>
</dbReference>
<evidence type="ECO:0000256" key="7">
    <source>
        <dbReference type="SAM" id="Coils"/>
    </source>
</evidence>
<proteinExistence type="predicted"/>
<keyword evidence="9" id="KW-0472">Membrane</keyword>
<dbReference type="InterPro" id="IPR050597">
    <property type="entry name" value="Cytochrome_c_Oxidase_Subunit"/>
</dbReference>
<dbReference type="SUPFAM" id="SSF46626">
    <property type="entry name" value="Cytochrome c"/>
    <property type="match status" value="1"/>
</dbReference>
<evidence type="ECO:0000256" key="2">
    <source>
        <dbReference type="ARBA" id="ARBA00022617"/>
    </source>
</evidence>
<keyword evidence="9" id="KW-0812">Transmembrane</keyword>
<feature type="compositionally biased region" description="Polar residues" evidence="8">
    <location>
        <begin position="287"/>
        <end position="304"/>
    </location>
</feature>
<feature type="transmembrane region" description="Helical" evidence="9">
    <location>
        <begin position="131"/>
        <end position="153"/>
    </location>
</feature>
<keyword evidence="5 6" id="KW-0408">Iron</keyword>
<evidence type="ECO:0000256" key="6">
    <source>
        <dbReference type="PROSITE-ProRule" id="PRU00433"/>
    </source>
</evidence>
<dbReference type="EMBL" id="CP048222">
    <property type="protein sequence ID" value="QHT68861.1"/>
    <property type="molecule type" value="Genomic_DNA"/>
</dbReference>
<dbReference type="Gene3D" id="6.10.280.130">
    <property type="match status" value="1"/>
</dbReference>
<keyword evidence="2 6" id="KW-0349">Heme</keyword>
<dbReference type="KEGG" id="rhoz:GXP67_20515"/>